<name>A0ABR9V9Y6_9CYAN</name>
<dbReference type="Proteomes" id="UP000606776">
    <property type="component" value="Unassembled WGS sequence"/>
</dbReference>
<evidence type="ECO:0000313" key="1">
    <source>
        <dbReference type="EMBL" id="MBE9235299.1"/>
    </source>
</evidence>
<comment type="caution">
    <text evidence="1">The sequence shown here is derived from an EMBL/GenBank/DDBJ whole genome shotgun (WGS) entry which is preliminary data.</text>
</comment>
<gene>
    <name evidence="1" type="ORF">IQ227_04395</name>
</gene>
<reference evidence="1 2" key="1">
    <citation type="submission" date="2020-10" db="EMBL/GenBank/DDBJ databases">
        <authorList>
            <person name="Castelo-Branco R."/>
            <person name="Eusebio N."/>
            <person name="Adriana R."/>
            <person name="Vieira A."/>
            <person name="Brugerolle De Fraissinette N."/>
            <person name="Rezende De Castro R."/>
            <person name="Schneider M.P."/>
            <person name="Vasconcelos V."/>
            <person name="Leao P.N."/>
        </authorList>
    </citation>
    <scope>NUCLEOTIDE SEQUENCE [LARGE SCALE GENOMIC DNA]</scope>
    <source>
        <strain evidence="1 2">LEGE 00250</strain>
    </source>
</reference>
<dbReference type="EMBL" id="JADEWB010000014">
    <property type="protein sequence ID" value="MBE9235299.1"/>
    <property type="molecule type" value="Genomic_DNA"/>
</dbReference>
<keyword evidence="2" id="KW-1185">Reference proteome</keyword>
<evidence type="ECO:0000313" key="2">
    <source>
        <dbReference type="Proteomes" id="UP000606776"/>
    </source>
</evidence>
<sequence>MPSRKDFLSNPYLEAIACSSNNPVINLLYIILNTNLTTKGGFTAPNINRN</sequence>
<proteinExistence type="predicted"/>
<dbReference type="RefSeq" id="WP_193942025.1">
    <property type="nucleotide sequence ID" value="NZ_JADEWB010000014.1"/>
</dbReference>
<organism evidence="1 2">
    <name type="scientific">Sphaerospermopsis aphanizomenoides LEGE 00250</name>
    <dbReference type="NCBI Taxonomy" id="2777972"/>
    <lineage>
        <taxon>Bacteria</taxon>
        <taxon>Bacillati</taxon>
        <taxon>Cyanobacteriota</taxon>
        <taxon>Cyanophyceae</taxon>
        <taxon>Nostocales</taxon>
        <taxon>Aphanizomenonaceae</taxon>
        <taxon>Sphaerospermopsis</taxon>
        <taxon>Sphaerospermopsis aphanizomenoides</taxon>
    </lineage>
</organism>
<protein>
    <submittedName>
        <fullName evidence="1">Uncharacterized protein</fullName>
    </submittedName>
</protein>
<accession>A0ABR9V9Y6</accession>